<accession>A0A975BWE2</accession>
<proteinExistence type="predicted"/>
<dbReference type="KEGG" id="dmm:dnm_088210"/>
<organism evidence="1 2">
    <name type="scientific">Desulfonema magnum</name>
    <dbReference type="NCBI Taxonomy" id="45655"/>
    <lineage>
        <taxon>Bacteria</taxon>
        <taxon>Pseudomonadati</taxon>
        <taxon>Thermodesulfobacteriota</taxon>
        <taxon>Desulfobacteria</taxon>
        <taxon>Desulfobacterales</taxon>
        <taxon>Desulfococcaceae</taxon>
        <taxon>Desulfonema</taxon>
    </lineage>
</organism>
<name>A0A975BWE2_9BACT</name>
<gene>
    <name evidence="1" type="ORF">dnm_088210</name>
</gene>
<evidence type="ECO:0000313" key="1">
    <source>
        <dbReference type="EMBL" id="QTA92732.1"/>
    </source>
</evidence>
<keyword evidence="2" id="KW-1185">Reference proteome</keyword>
<protein>
    <submittedName>
        <fullName evidence="1">Uncharacterized protein</fullName>
    </submittedName>
</protein>
<dbReference type="AlphaFoldDB" id="A0A975BWE2"/>
<evidence type="ECO:0000313" key="2">
    <source>
        <dbReference type="Proteomes" id="UP000663722"/>
    </source>
</evidence>
<dbReference type="Proteomes" id="UP000663722">
    <property type="component" value="Chromosome"/>
</dbReference>
<dbReference type="EMBL" id="CP061800">
    <property type="protein sequence ID" value="QTA92732.1"/>
    <property type="molecule type" value="Genomic_DNA"/>
</dbReference>
<sequence length="70" mass="7989">MAGVTRSFEHLNTKRPGYIPTQSVEMRVIILFTSLLSSMPSLVPRHHPELYTHVLNRVCLPLLYCSQPVL</sequence>
<reference evidence="1" key="1">
    <citation type="journal article" date="2021" name="Microb. Physiol.">
        <title>Proteogenomic Insights into the Physiology of Marine, Sulfate-Reducing, Filamentous Desulfonema limicola and Desulfonema magnum.</title>
        <authorList>
            <person name="Schnaars V."/>
            <person name="Wohlbrand L."/>
            <person name="Scheve S."/>
            <person name="Hinrichs C."/>
            <person name="Reinhardt R."/>
            <person name="Rabus R."/>
        </authorList>
    </citation>
    <scope>NUCLEOTIDE SEQUENCE</scope>
    <source>
        <strain evidence="1">4be13</strain>
    </source>
</reference>